<dbReference type="AlphaFoldDB" id="V5XIX3"/>
<sequence length="31" mass="3351">MISSAISTSAVVINRPHQYIHFISLLGVAPK</sequence>
<name>V5XIX3_MYCNE</name>
<evidence type="ECO:0000313" key="1">
    <source>
        <dbReference type="EMBL" id="AHC27833.1"/>
    </source>
</evidence>
<accession>V5XIX3</accession>
<organism evidence="1 2">
    <name type="scientific">Mycolicibacterium neoaurum VKM Ac-1815D</name>
    <dbReference type="NCBI Taxonomy" id="700508"/>
    <lineage>
        <taxon>Bacteria</taxon>
        <taxon>Bacillati</taxon>
        <taxon>Actinomycetota</taxon>
        <taxon>Actinomycetes</taxon>
        <taxon>Mycobacteriales</taxon>
        <taxon>Mycobacteriaceae</taxon>
        <taxon>Mycolicibacterium</taxon>
    </lineage>
</organism>
<keyword evidence="2" id="KW-1185">Reference proteome</keyword>
<gene>
    <name evidence="1" type="ORF">D174_04770</name>
</gene>
<dbReference type="Proteomes" id="UP000018763">
    <property type="component" value="Chromosome"/>
</dbReference>
<reference evidence="1 2" key="1">
    <citation type="journal article" date="2014" name="Genome Announc.">
        <title>Complete Genome Sequence of Sterol-Transforming Mycobacterium neoaurum Strain VKM Ac-1815D.</title>
        <authorList>
            <person name="Shtratnikova V.Y."/>
            <person name="Bragin E.Y."/>
            <person name="Dovbnya D.V."/>
            <person name="Pekov Y.A."/>
            <person name="Schelkunov M.I."/>
            <person name="Strizhov N."/>
            <person name="Ivashina T.V."/>
            <person name="Ashapkin V.V."/>
            <person name="Donova M.V."/>
        </authorList>
    </citation>
    <scope>NUCLEOTIDE SEQUENCE [LARGE SCALE GENOMIC DNA]</scope>
    <source>
        <strain evidence="1 2">VKM Ac-1815D</strain>
    </source>
</reference>
<dbReference type="EMBL" id="CP006936">
    <property type="protein sequence ID" value="AHC27833.1"/>
    <property type="molecule type" value="Genomic_DNA"/>
</dbReference>
<protein>
    <submittedName>
        <fullName evidence="1">Uncharacterized protein</fullName>
    </submittedName>
</protein>
<evidence type="ECO:0000313" key="2">
    <source>
        <dbReference type="Proteomes" id="UP000018763"/>
    </source>
</evidence>
<proteinExistence type="predicted"/>